<gene>
    <name evidence="1" type="ORF">GCM10023172_16020</name>
</gene>
<dbReference type="RefSeq" id="WP_208130718.1">
    <property type="nucleotide sequence ID" value="NZ_BAABGQ010000005.1"/>
</dbReference>
<organism evidence="1 2">
    <name type="scientific">Hymenobacter ginsengisoli</name>
    <dbReference type="NCBI Taxonomy" id="1051626"/>
    <lineage>
        <taxon>Bacteria</taxon>
        <taxon>Pseudomonadati</taxon>
        <taxon>Bacteroidota</taxon>
        <taxon>Cytophagia</taxon>
        <taxon>Cytophagales</taxon>
        <taxon>Hymenobacteraceae</taxon>
        <taxon>Hymenobacter</taxon>
    </lineage>
</organism>
<proteinExistence type="predicted"/>
<reference evidence="2" key="1">
    <citation type="journal article" date="2019" name="Int. J. Syst. Evol. Microbiol.">
        <title>The Global Catalogue of Microorganisms (GCM) 10K type strain sequencing project: providing services to taxonomists for standard genome sequencing and annotation.</title>
        <authorList>
            <consortium name="The Broad Institute Genomics Platform"/>
            <consortium name="The Broad Institute Genome Sequencing Center for Infectious Disease"/>
            <person name="Wu L."/>
            <person name="Ma J."/>
        </authorList>
    </citation>
    <scope>NUCLEOTIDE SEQUENCE [LARGE SCALE GENOMIC DNA]</scope>
    <source>
        <strain evidence="2">JCM 17841</strain>
    </source>
</reference>
<dbReference type="EMBL" id="BAABGQ010000005">
    <property type="protein sequence ID" value="GAA4498652.1"/>
    <property type="molecule type" value="Genomic_DNA"/>
</dbReference>
<protein>
    <submittedName>
        <fullName evidence="1">Uncharacterized protein</fullName>
    </submittedName>
</protein>
<evidence type="ECO:0000313" key="2">
    <source>
        <dbReference type="Proteomes" id="UP001501243"/>
    </source>
</evidence>
<accession>A0ABP8Q8W1</accession>
<comment type="caution">
    <text evidence="1">The sequence shown here is derived from an EMBL/GenBank/DDBJ whole genome shotgun (WGS) entry which is preliminary data.</text>
</comment>
<keyword evidence="2" id="KW-1185">Reference proteome</keyword>
<evidence type="ECO:0000313" key="1">
    <source>
        <dbReference type="EMBL" id="GAA4498652.1"/>
    </source>
</evidence>
<sequence>MPYSIKDLRQLSLHDSSLEAATRRGTSLELVFDWAKLTHLADEQIAEPVILGRTTLALTGISQETFASYEEAGAMRAVSPIAGLAKLKLITDNKLLLPDTLVVNGLLNEAAGSNWVEWRITFATSTISWKAFSTQTEWLAGKQPHD</sequence>
<name>A0ABP8Q8W1_9BACT</name>
<dbReference type="Proteomes" id="UP001501243">
    <property type="component" value="Unassembled WGS sequence"/>
</dbReference>